<dbReference type="SMART" id="SM00918">
    <property type="entry name" value="Lig_chan-Glu_bd"/>
    <property type="match status" value="1"/>
</dbReference>
<dbReference type="Gene3D" id="3.40.190.10">
    <property type="entry name" value="Periplasmic binding protein-like II"/>
    <property type="match status" value="1"/>
</dbReference>
<dbReference type="AlphaFoldDB" id="A0ABD2Q991"/>
<dbReference type="Proteomes" id="UP001626550">
    <property type="component" value="Unassembled WGS sequence"/>
</dbReference>
<evidence type="ECO:0000256" key="3">
    <source>
        <dbReference type="ARBA" id="ARBA00022692"/>
    </source>
</evidence>
<protein>
    <submittedName>
        <fullName evidence="13">Glutamate receptor ionotropic, kainate 1</fullName>
    </submittedName>
</protein>
<feature type="signal peptide" evidence="11">
    <location>
        <begin position="1"/>
        <end position="16"/>
    </location>
</feature>
<dbReference type="InterPro" id="IPR015683">
    <property type="entry name" value="Ionotropic_Glu_rcpt"/>
</dbReference>
<dbReference type="GO" id="GO:0034220">
    <property type="term" value="P:monoatomic ion transmembrane transport"/>
    <property type="evidence" value="ECO:0007669"/>
    <property type="project" value="UniProtKB-KW"/>
</dbReference>
<dbReference type="Gene3D" id="3.40.50.2300">
    <property type="match status" value="2"/>
</dbReference>
<evidence type="ECO:0000256" key="11">
    <source>
        <dbReference type="SAM" id="SignalP"/>
    </source>
</evidence>
<gene>
    <name evidence="13" type="primary">GRIK1_2</name>
    <name evidence="13" type="ORF">Ciccas_005585</name>
</gene>
<comment type="subcellular location">
    <subcellularLocation>
        <location evidence="1">Membrane</location>
        <topology evidence="1">Multi-pass membrane protein</topology>
    </subcellularLocation>
</comment>
<evidence type="ECO:0000313" key="13">
    <source>
        <dbReference type="EMBL" id="KAL3315777.1"/>
    </source>
</evidence>
<dbReference type="GO" id="GO:0016020">
    <property type="term" value="C:membrane"/>
    <property type="evidence" value="ECO:0007669"/>
    <property type="project" value="UniProtKB-SubCell"/>
</dbReference>
<keyword evidence="14" id="KW-1185">Reference proteome</keyword>
<evidence type="ECO:0000256" key="10">
    <source>
        <dbReference type="ARBA" id="ARBA00023303"/>
    </source>
</evidence>
<keyword evidence="5" id="KW-0406">Ion transport</keyword>
<dbReference type="PANTHER" id="PTHR18966">
    <property type="entry name" value="IONOTROPIC GLUTAMATE RECEPTOR"/>
    <property type="match status" value="1"/>
</dbReference>
<feature type="domain" description="Ionotropic glutamate receptor L-glutamate and glycine-binding" evidence="12">
    <location>
        <begin position="417"/>
        <end position="479"/>
    </location>
</feature>
<dbReference type="SUPFAM" id="SSF53822">
    <property type="entry name" value="Periplasmic binding protein-like I"/>
    <property type="match status" value="1"/>
</dbReference>
<accession>A0ABD2Q991</accession>
<evidence type="ECO:0000259" key="12">
    <source>
        <dbReference type="SMART" id="SM00918"/>
    </source>
</evidence>
<dbReference type="InterPro" id="IPR019594">
    <property type="entry name" value="Glu/Gly-bd"/>
</dbReference>
<organism evidence="13 14">
    <name type="scientific">Cichlidogyrus casuarinus</name>
    <dbReference type="NCBI Taxonomy" id="1844966"/>
    <lineage>
        <taxon>Eukaryota</taxon>
        <taxon>Metazoa</taxon>
        <taxon>Spiralia</taxon>
        <taxon>Lophotrochozoa</taxon>
        <taxon>Platyhelminthes</taxon>
        <taxon>Monogenea</taxon>
        <taxon>Monopisthocotylea</taxon>
        <taxon>Dactylogyridea</taxon>
        <taxon>Ancyrocephalidae</taxon>
        <taxon>Cichlidogyrus</taxon>
    </lineage>
</organism>
<evidence type="ECO:0000256" key="2">
    <source>
        <dbReference type="ARBA" id="ARBA00022448"/>
    </source>
</evidence>
<keyword evidence="10" id="KW-0407">Ion channel</keyword>
<sequence length="504" mass="58665">MLLLIHVLLLLPLALALEINLVSFKDDIAPRQQEAHQTNHPPLSILQDQLDQPIGDIQKVFKEYEKQWTWTTLHSQQLSNHEHMKNIQEWCSWIEARRMGMMGGLSEHVYHLMNSLSTQFDVPYITWDWNFHEGVLNKQMPDSSECRIFSLRPDLTEPLQEHLLKDKWNRFAYIYSLDRNLGQKPERKVVIDLGAHQIGSNKTSFSRHVQLFSWLAHLGMIRAEYHYLLVDFHLFDLPLSNIKHSGVKISGFHLLNHTKIAPFTRKWNMERFGFDLHSLALISDTFLVMEKISLELHKSYITENSISCYKKNLEFDTSNKTKWNLGQKIVEFLQDKEITSDLTGLIRFDSRTCKRRGHVLFLSQFSEASAAPERIAWWSPESGLGWQDYNSKQAKSNVNEEQEVRKSLRVVTIKSMPFAMPIETGDGKKELRGYCVDLAKRIFHRLNLSYEMHLVHDDNYGKLMADGKSWNGIIGMIQKSHAAIRVEASLKSCLGEPRQPMRRN</sequence>
<feature type="chain" id="PRO_5044856683" evidence="11">
    <location>
        <begin position="17"/>
        <end position="504"/>
    </location>
</feature>
<keyword evidence="6" id="KW-0472">Membrane</keyword>
<dbReference type="InterPro" id="IPR028082">
    <property type="entry name" value="Peripla_BP_I"/>
</dbReference>
<keyword evidence="2" id="KW-0813">Transport</keyword>
<evidence type="ECO:0000256" key="6">
    <source>
        <dbReference type="ARBA" id="ARBA00023136"/>
    </source>
</evidence>
<evidence type="ECO:0000256" key="8">
    <source>
        <dbReference type="ARBA" id="ARBA00023180"/>
    </source>
</evidence>
<comment type="caution">
    <text evidence="13">The sequence shown here is derived from an EMBL/GenBank/DDBJ whole genome shotgun (WGS) entry which is preliminary data.</text>
</comment>
<evidence type="ECO:0000313" key="14">
    <source>
        <dbReference type="Proteomes" id="UP001626550"/>
    </source>
</evidence>
<keyword evidence="3" id="KW-0812">Transmembrane</keyword>
<evidence type="ECO:0000256" key="7">
    <source>
        <dbReference type="ARBA" id="ARBA00023170"/>
    </source>
</evidence>
<keyword evidence="9" id="KW-1071">Ligand-gated ion channel</keyword>
<dbReference type="EMBL" id="JBJKFK010000666">
    <property type="protein sequence ID" value="KAL3315777.1"/>
    <property type="molecule type" value="Genomic_DNA"/>
</dbReference>
<reference evidence="13 14" key="1">
    <citation type="submission" date="2024-11" db="EMBL/GenBank/DDBJ databases">
        <title>Adaptive evolution of stress response genes in parasites aligns with host niche diversity.</title>
        <authorList>
            <person name="Hahn C."/>
            <person name="Resl P."/>
        </authorList>
    </citation>
    <scope>NUCLEOTIDE SEQUENCE [LARGE SCALE GENOMIC DNA]</scope>
    <source>
        <strain evidence="13">EGGRZ-B1_66</strain>
        <tissue evidence="13">Body</tissue>
    </source>
</reference>
<proteinExistence type="predicted"/>
<evidence type="ECO:0000256" key="5">
    <source>
        <dbReference type="ARBA" id="ARBA00023065"/>
    </source>
</evidence>
<dbReference type="SUPFAM" id="SSF53850">
    <property type="entry name" value="Periplasmic binding protein-like II"/>
    <property type="match status" value="1"/>
</dbReference>
<evidence type="ECO:0000256" key="1">
    <source>
        <dbReference type="ARBA" id="ARBA00004141"/>
    </source>
</evidence>
<keyword evidence="8" id="KW-0325">Glycoprotein</keyword>
<name>A0ABD2Q991_9PLAT</name>
<keyword evidence="7 13" id="KW-0675">Receptor</keyword>
<evidence type="ECO:0000256" key="9">
    <source>
        <dbReference type="ARBA" id="ARBA00023286"/>
    </source>
</evidence>
<keyword evidence="4" id="KW-1133">Transmembrane helix</keyword>
<evidence type="ECO:0000256" key="4">
    <source>
        <dbReference type="ARBA" id="ARBA00022989"/>
    </source>
</evidence>
<keyword evidence="11" id="KW-0732">Signal</keyword>
<dbReference type="Pfam" id="PF10613">
    <property type="entry name" value="Lig_chan-Glu_bd"/>
    <property type="match status" value="1"/>
</dbReference>